<sequence>MKVLIVGGVAGGAGAATRLRRQSEDAQIILFEKGEYISYANCGLPYYIGGIIKEKEKLIVTQPELLRSRFRIDVRTKSEVVKIDREKKTVTVQNHADGTVYEESYDKLILSPGAVPKRPNLPGIDSEGIFTLRTVPDTYQIDAYIKEKNAKTAVVVGAGFIGVEMAENLKERGLDVTIVEFLDQAIASLDPEMAAILHRHMRENGIKLLFGTGVQGFEKGDGLKVKLTGDREIPADVVILSIGVAPDSRLAKEAGLELGVGGSIQVDDTFATSDPDIFAVGDAISVRQIVTGDKTLIPLAGPANKQGRLAGDNVLGQRITKDSGVQGSAVLKVFDMTAASTGLNEKQLKAQKVPYQKTYVHPSSHAGYYPGSSQLSMKLLFAPDGKILGAQAVGFDGVEKRIDVLATALRLGGTVYDLEKLELCYAPPYSSAKDPVNMLGFTAANILRGDVKVFHFDEVDSLDREKVTLLDVRTPDEMKMGTLDGAAGIPLDSLRERMSELPKNKPVYAFCQVGLRGYLAARILVQNGYDVYNLSGGYKTYITAKGDQESPTGADCVGVKKNSNGAEAVKSACCQEAKMIEVDACGLQCPGPIMKASEGIKSIKDGDCLVIRATDPAFASDISVWCERTGNLLLGVQRDGATYTVRIQKGAQAPAVAAPSGNDKSMVVFSGDLDKALAALIIANGAASMGRKVTMFFTFWGLNILRKSEKVSVKKNFIENMFGIMMPRGSKKLGLSKMNMMGMGSKMIRGVMKSKNVTSLEELLRSAMDSGVKIVACQMSMDIMGIRPEELIDGVEIAGVATFLGSAEQSDTNLFI</sequence>
<organism evidence="8 9">
    <name type="scientific">Caproiciproducens faecalis</name>
    <dbReference type="NCBI Taxonomy" id="2820301"/>
    <lineage>
        <taxon>Bacteria</taxon>
        <taxon>Bacillati</taxon>
        <taxon>Bacillota</taxon>
        <taxon>Clostridia</taxon>
        <taxon>Eubacteriales</taxon>
        <taxon>Acutalibacteraceae</taxon>
        <taxon>Caproiciproducens</taxon>
    </lineage>
</organism>
<dbReference type="PANTHER" id="PTHR43429:SF1">
    <property type="entry name" value="NAD(P)H SULFUR OXIDOREDUCTASE (COA-DEPENDENT)"/>
    <property type="match status" value="1"/>
</dbReference>
<protein>
    <submittedName>
        <fullName evidence="8">FAD-dependent oxidoreductase</fullName>
    </submittedName>
</protein>
<keyword evidence="6" id="KW-0676">Redox-active center</keyword>
<dbReference type="SUPFAM" id="SSF75169">
    <property type="entry name" value="DsrEFH-like"/>
    <property type="match status" value="1"/>
</dbReference>
<dbReference type="PROSITE" id="PS01148">
    <property type="entry name" value="UPF0033"/>
    <property type="match status" value="1"/>
</dbReference>
<evidence type="ECO:0000256" key="6">
    <source>
        <dbReference type="ARBA" id="ARBA00023284"/>
    </source>
</evidence>
<dbReference type="PRINTS" id="PR00411">
    <property type="entry name" value="PNDRDTASEI"/>
</dbReference>
<dbReference type="RefSeq" id="WP_219965470.1">
    <property type="nucleotide sequence ID" value="NZ_JAGFNZ010000003.1"/>
</dbReference>
<dbReference type="InterPro" id="IPR001455">
    <property type="entry name" value="TusA-like"/>
</dbReference>
<dbReference type="InterPro" id="IPR032836">
    <property type="entry name" value="DsrE2-like"/>
</dbReference>
<evidence type="ECO:0000313" key="9">
    <source>
        <dbReference type="Proteomes" id="UP000719942"/>
    </source>
</evidence>
<dbReference type="InterPro" id="IPR016156">
    <property type="entry name" value="FAD/NAD-linked_Rdtase_dimer_sf"/>
</dbReference>
<evidence type="ECO:0000256" key="5">
    <source>
        <dbReference type="ARBA" id="ARBA00023002"/>
    </source>
</evidence>
<keyword evidence="3" id="KW-0285">Flavoprotein</keyword>
<dbReference type="InterPro" id="IPR036873">
    <property type="entry name" value="Rhodanese-like_dom_sf"/>
</dbReference>
<dbReference type="InterPro" id="IPR027396">
    <property type="entry name" value="DsrEFH-like"/>
</dbReference>
<evidence type="ECO:0000313" key="8">
    <source>
        <dbReference type="EMBL" id="MBW7573070.1"/>
    </source>
</evidence>
<dbReference type="InterPro" id="IPR050260">
    <property type="entry name" value="FAD-bd_OxRdtase"/>
</dbReference>
<dbReference type="Gene3D" id="3.40.1260.10">
    <property type="entry name" value="DsrEFH-like"/>
    <property type="match status" value="1"/>
</dbReference>
<dbReference type="Gene3D" id="3.50.50.60">
    <property type="entry name" value="FAD/NAD(P)-binding domain"/>
    <property type="match status" value="2"/>
</dbReference>
<feature type="domain" description="Rhodanese" evidence="7">
    <location>
        <begin position="463"/>
        <end position="550"/>
    </location>
</feature>
<accession>A0ABS7DP45</accession>
<dbReference type="Pfam" id="PF07992">
    <property type="entry name" value="Pyr_redox_2"/>
    <property type="match status" value="1"/>
</dbReference>
<comment type="similarity">
    <text evidence="2">Belongs to the class-III pyridine nucleotide-disulfide oxidoreductase family.</text>
</comment>
<dbReference type="EMBL" id="JAGFNZ010000003">
    <property type="protein sequence ID" value="MBW7573070.1"/>
    <property type="molecule type" value="Genomic_DNA"/>
</dbReference>
<dbReference type="PROSITE" id="PS50206">
    <property type="entry name" value="RHODANESE_3"/>
    <property type="match status" value="1"/>
</dbReference>
<dbReference type="InterPro" id="IPR004099">
    <property type="entry name" value="Pyr_nucl-diS_OxRdtase_dimer"/>
</dbReference>
<dbReference type="InterPro" id="IPR036188">
    <property type="entry name" value="FAD/NAD-bd_sf"/>
</dbReference>
<evidence type="ECO:0000256" key="3">
    <source>
        <dbReference type="ARBA" id="ARBA00022630"/>
    </source>
</evidence>
<keyword evidence="5" id="KW-0560">Oxidoreductase</keyword>
<keyword evidence="4" id="KW-0274">FAD</keyword>
<dbReference type="Pfam" id="PF13686">
    <property type="entry name" value="DrsE_2"/>
    <property type="match status" value="1"/>
</dbReference>
<name>A0ABS7DP45_9FIRM</name>
<dbReference type="SUPFAM" id="SSF52821">
    <property type="entry name" value="Rhodanese/Cell cycle control phosphatase"/>
    <property type="match status" value="1"/>
</dbReference>
<comment type="caution">
    <text evidence="8">The sequence shown here is derived from an EMBL/GenBank/DDBJ whole genome shotgun (WGS) entry which is preliminary data.</text>
</comment>
<dbReference type="InterPro" id="IPR001763">
    <property type="entry name" value="Rhodanese-like_dom"/>
</dbReference>
<keyword evidence="9" id="KW-1185">Reference proteome</keyword>
<dbReference type="SMART" id="SM00450">
    <property type="entry name" value="RHOD"/>
    <property type="match status" value="1"/>
</dbReference>
<dbReference type="Gene3D" id="3.40.250.10">
    <property type="entry name" value="Rhodanese-like domain"/>
    <property type="match status" value="1"/>
</dbReference>
<dbReference type="PANTHER" id="PTHR43429">
    <property type="entry name" value="PYRIDINE NUCLEOTIDE-DISULFIDE OXIDOREDUCTASE DOMAIN-CONTAINING"/>
    <property type="match status" value="1"/>
</dbReference>
<dbReference type="Pfam" id="PF00581">
    <property type="entry name" value="Rhodanese"/>
    <property type="match status" value="1"/>
</dbReference>
<reference evidence="8 9" key="1">
    <citation type="submission" date="2021-03" db="EMBL/GenBank/DDBJ databases">
        <title>Caproiciproducens sp. nov. isolated from feces of cow.</title>
        <authorList>
            <person name="Choi J.-Y."/>
        </authorList>
    </citation>
    <scope>NUCLEOTIDE SEQUENCE [LARGE SCALE GENOMIC DNA]</scope>
    <source>
        <strain evidence="8 9">AGMB10547</strain>
    </source>
</reference>
<dbReference type="SUPFAM" id="SSF51905">
    <property type="entry name" value="FAD/NAD(P)-binding domain"/>
    <property type="match status" value="2"/>
</dbReference>
<evidence type="ECO:0000256" key="4">
    <source>
        <dbReference type="ARBA" id="ARBA00022827"/>
    </source>
</evidence>
<dbReference type="InterPro" id="IPR023753">
    <property type="entry name" value="FAD/NAD-binding_dom"/>
</dbReference>
<dbReference type="Proteomes" id="UP000719942">
    <property type="component" value="Unassembled WGS sequence"/>
</dbReference>
<evidence type="ECO:0000259" key="7">
    <source>
        <dbReference type="PROSITE" id="PS50206"/>
    </source>
</evidence>
<proteinExistence type="inferred from homology"/>
<comment type="cofactor">
    <cofactor evidence="1">
        <name>FAD</name>
        <dbReference type="ChEBI" id="CHEBI:57692"/>
    </cofactor>
</comment>
<evidence type="ECO:0000256" key="2">
    <source>
        <dbReference type="ARBA" id="ARBA00009130"/>
    </source>
</evidence>
<dbReference type="Pfam" id="PF02852">
    <property type="entry name" value="Pyr_redox_dim"/>
    <property type="match status" value="1"/>
</dbReference>
<dbReference type="Pfam" id="PF01206">
    <property type="entry name" value="TusA"/>
    <property type="match status" value="1"/>
</dbReference>
<dbReference type="CDD" id="cd01524">
    <property type="entry name" value="RHOD_Pyr_redox"/>
    <property type="match status" value="1"/>
</dbReference>
<dbReference type="SUPFAM" id="SSF55424">
    <property type="entry name" value="FAD/NAD-linked reductases, dimerisation (C-terminal) domain"/>
    <property type="match status" value="1"/>
</dbReference>
<dbReference type="Gene3D" id="3.30.110.40">
    <property type="entry name" value="TusA-like domain"/>
    <property type="match status" value="1"/>
</dbReference>
<dbReference type="InterPro" id="IPR036868">
    <property type="entry name" value="TusA-like_sf"/>
</dbReference>
<dbReference type="PRINTS" id="PR00368">
    <property type="entry name" value="FADPNR"/>
</dbReference>
<gene>
    <name evidence="8" type="ORF">J5W02_09615</name>
</gene>
<evidence type="ECO:0000256" key="1">
    <source>
        <dbReference type="ARBA" id="ARBA00001974"/>
    </source>
</evidence>
<dbReference type="SUPFAM" id="SSF64307">
    <property type="entry name" value="SirA-like"/>
    <property type="match status" value="1"/>
</dbReference>